<accession>A0A0W0FIF8</accession>
<evidence type="ECO:0000313" key="2">
    <source>
        <dbReference type="EMBL" id="KTB36111.1"/>
    </source>
</evidence>
<feature type="compositionally biased region" description="Low complexity" evidence="1">
    <location>
        <begin position="243"/>
        <end position="254"/>
    </location>
</feature>
<protein>
    <submittedName>
        <fullName evidence="2">Uncharacterized protein</fullName>
    </submittedName>
</protein>
<organism evidence="2 3">
    <name type="scientific">Moniliophthora roreri</name>
    <name type="common">Frosty pod rot fungus</name>
    <name type="synonym">Monilia roreri</name>
    <dbReference type="NCBI Taxonomy" id="221103"/>
    <lineage>
        <taxon>Eukaryota</taxon>
        <taxon>Fungi</taxon>
        <taxon>Dikarya</taxon>
        <taxon>Basidiomycota</taxon>
        <taxon>Agaricomycotina</taxon>
        <taxon>Agaricomycetes</taxon>
        <taxon>Agaricomycetidae</taxon>
        <taxon>Agaricales</taxon>
        <taxon>Marasmiineae</taxon>
        <taxon>Marasmiaceae</taxon>
        <taxon>Moniliophthora</taxon>
    </lineage>
</organism>
<feature type="region of interest" description="Disordered" evidence="1">
    <location>
        <begin position="238"/>
        <end position="270"/>
    </location>
</feature>
<name>A0A0W0FIF8_MONRR</name>
<evidence type="ECO:0000256" key="1">
    <source>
        <dbReference type="SAM" id="MobiDB-lite"/>
    </source>
</evidence>
<sequence length="354" mass="40228">MFSLERISTSTDPNVTLERYSLISKDDSWAASHITQFEWVFGLNYRSFPFEDEENVLYAPNDLVPLLKKRHLLIAPVTAVIRQAFDMIKYNGSVRALTEGRRRYEEFGKGPWEYVLFPGKYPDESRQARHLPPLFYHSPDGNTYSLELDASDFAKFPRISLKIHPTVAIFFVKLQSPDAIFMPPSLRENALIPLLRIVAIWPLWTHNRFLSDQTSSKRKRSKSADFSRISCHCTECLRDQEPSSSSSSSASDGSETFASDEEPVAHDAEDDRKFTPSIVAWRGKVVLPAPSTGSDYLDDVAEDDQLLAYVQESALDPQYADEALEEENRKRATLAGPALGNFQCRYSAKRSRRS</sequence>
<dbReference type="EMBL" id="LATX01001923">
    <property type="protein sequence ID" value="KTB36111.1"/>
    <property type="molecule type" value="Genomic_DNA"/>
</dbReference>
<comment type="caution">
    <text evidence="2">The sequence shown here is derived from an EMBL/GenBank/DDBJ whole genome shotgun (WGS) entry which is preliminary data.</text>
</comment>
<dbReference type="Proteomes" id="UP000054988">
    <property type="component" value="Unassembled WGS sequence"/>
</dbReference>
<gene>
    <name evidence="2" type="ORF">WG66_11309</name>
</gene>
<evidence type="ECO:0000313" key="3">
    <source>
        <dbReference type="Proteomes" id="UP000054988"/>
    </source>
</evidence>
<reference evidence="2 3" key="1">
    <citation type="submission" date="2015-12" db="EMBL/GenBank/DDBJ databases">
        <title>Draft genome sequence of Moniliophthora roreri, the causal agent of frosty pod rot of cacao.</title>
        <authorList>
            <person name="Aime M.C."/>
            <person name="Diaz-Valderrama J.R."/>
            <person name="Kijpornyongpan T."/>
            <person name="Phillips-Mora W."/>
        </authorList>
    </citation>
    <scope>NUCLEOTIDE SEQUENCE [LARGE SCALE GENOMIC DNA]</scope>
    <source>
        <strain evidence="2 3">MCA 2952</strain>
    </source>
</reference>
<proteinExistence type="predicted"/>
<dbReference type="AlphaFoldDB" id="A0A0W0FIF8"/>